<evidence type="ECO:0000256" key="6">
    <source>
        <dbReference type="ARBA" id="ARBA00022538"/>
    </source>
</evidence>
<keyword evidence="7 13" id="KW-0812">Transmembrane</keyword>
<evidence type="ECO:0000256" key="8">
    <source>
        <dbReference type="ARBA" id="ARBA00022958"/>
    </source>
</evidence>
<dbReference type="AlphaFoldDB" id="A0A5C8GGA8"/>
<evidence type="ECO:0000313" key="15">
    <source>
        <dbReference type="Proteomes" id="UP000321612"/>
    </source>
</evidence>
<keyword evidence="6" id="KW-0633">Potassium transport</keyword>
<evidence type="ECO:0000256" key="4">
    <source>
        <dbReference type="ARBA" id="ARBA00022475"/>
    </source>
</evidence>
<dbReference type="EMBL" id="SDIK01000056">
    <property type="protein sequence ID" value="TXJ60874.1"/>
    <property type="molecule type" value="Genomic_DNA"/>
</dbReference>
<evidence type="ECO:0000256" key="7">
    <source>
        <dbReference type="ARBA" id="ARBA00022692"/>
    </source>
</evidence>
<feature type="transmembrane region" description="Helical" evidence="13">
    <location>
        <begin position="21"/>
        <end position="48"/>
    </location>
</feature>
<proteinExistence type="inferred from homology"/>
<accession>A0A5C8GGA8</accession>
<organism evidence="14 15">
    <name type="scientific">Prevotella brunnea</name>
    <dbReference type="NCBI Taxonomy" id="2508867"/>
    <lineage>
        <taxon>Bacteria</taxon>
        <taxon>Pseudomonadati</taxon>
        <taxon>Bacteroidota</taxon>
        <taxon>Bacteroidia</taxon>
        <taxon>Bacteroidales</taxon>
        <taxon>Prevotellaceae</taxon>
        <taxon>Prevotella</taxon>
    </lineage>
</organism>
<evidence type="ECO:0000256" key="3">
    <source>
        <dbReference type="ARBA" id="ARBA00022448"/>
    </source>
</evidence>
<dbReference type="OrthoDB" id="9810952at2"/>
<feature type="transmembrane region" description="Helical" evidence="13">
    <location>
        <begin position="404"/>
        <end position="429"/>
    </location>
</feature>
<keyword evidence="12" id="KW-0479">Metal-binding</keyword>
<dbReference type="InterPro" id="IPR003445">
    <property type="entry name" value="Cat_transpt"/>
</dbReference>
<feature type="transmembrane region" description="Helical" evidence="13">
    <location>
        <begin position="198"/>
        <end position="222"/>
    </location>
</feature>
<evidence type="ECO:0000256" key="10">
    <source>
        <dbReference type="ARBA" id="ARBA00023065"/>
    </source>
</evidence>
<keyword evidence="9 13" id="KW-1133">Transmembrane helix</keyword>
<evidence type="ECO:0000256" key="9">
    <source>
        <dbReference type="ARBA" id="ARBA00022989"/>
    </source>
</evidence>
<keyword evidence="4" id="KW-1003">Cell membrane</keyword>
<feature type="binding site" evidence="12">
    <location>
        <position position="446"/>
    </location>
    <ligand>
        <name>K(+)</name>
        <dbReference type="ChEBI" id="CHEBI:29103"/>
    </ligand>
</feature>
<keyword evidence="15" id="KW-1185">Reference proteome</keyword>
<comment type="caution">
    <text evidence="14">The sequence shown here is derived from an EMBL/GenBank/DDBJ whole genome shotgun (WGS) entry which is preliminary data.</text>
</comment>
<evidence type="ECO:0000256" key="12">
    <source>
        <dbReference type="PIRSR" id="PIRSR006247-1"/>
    </source>
</evidence>
<feature type="binding site" evidence="12">
    <location>
        <position position="127"/>
    </location>
    <ligand>
        <name>K(+)</name>
        <dbReference type="ChEBI" id="CHEBI:29103"/>
    </ligand>
</feature>
<feature type="binding site" evidence="12">
    <location>
        <position position="235"/>
    </location>
    <ligand>
        <name>K(+)</name>
        <dbReference type="ChEBI" id="CHEBI:29103"/>
    </ligand>
</feature>
<dbReference type="Proteomes" id="UP000321612">
    <property type="component" value="Unassembled WGS sequence"/>
</dbReference>
<feature type="transmembrane region" description="Helical" evidence="13">
    <location>
        <begin position="85"/>
        <end position="106"/>
    </location>
</feature>
<feature type="transmembrane region" description="Helical" evidence="13">
    <location>
        <begin position="148"/>
        <end position="168"/>
    </location>
</feature>
<dbReference type="GO" id="GO:0046872">
    <property type="term" value="F:metal ion binding"/>
    <property type="evidence" value="ECO:0007669"/>
    <property type="project" value="UniProtKB-KW"/>
</dbReference>
<evidence type="ECO:0000313" key="14">
    <source>
        <dbReference type="EMBL" id="TXJ60874.1"/>
    </source>
</evidence>
<gene>
    <name evidence="14" type="ORF">ETF27_07820</name>
</gene>
<dbReference type="PIRSF" id="PIRSF006247">
    <property type="entry name" value="TrkH"/>
    <property type="match status" value="1"/>
</dbReference>
<evidence type="ECO:0000256" key="5">
    <source>
        <dbReference type="ARBA" id="ARBA00022519"/>
    </source>
</evidence>
<dbReference type="PANTHER" id="PTHR32024:SF2">
    <property type="entry name" value="TRK SYSTEM POTASSIUM UPTAKE PROTEIN TRKG-RELATED"/>
    <property type="match status" value="1"/>
</dbReference>
<evidence type="ECO:0000256" key="2">
    <source>
        <dbReference type="ARBA" id="ARBA00009137"/>
    </source>
</evidence>
<keyword evidence="3" id="KW-0813">Transport</keyword>
<dbReference type="GO" id="GO:0005886">
    <property type="term" value="C:plasma membrane"/>
    <property type="evidence" value="ECO:0007669"/>
    <property type="project" value="UniProtKB-SubCell"/>
</dbReference>
<reference evidence="15" key="1">
    <citation type="submission" date="2019-05" db="EMBL/GenBank/DDBJ databases">
        <title>Prevotella brunnea sp. nov., isolated from a wound of a patient.</title>
        <authorList>
            <person name="Buhl M."/>
        </authorList>
    </citation>
    <scope>NUCLEOTIDE SEQUENCE [LARGE SCALE GENOMIC DNA]</scope>
    <source>
        <strain evidence="15">A2672</strain>
    </source>
</reference>
<dbReference type="RefSeq" id="WP_130829937.1">
    <property type="nucleotide sequence ID" value="NZ_SDIK01000056.1"/>
</dbReference>
<dbReference type="PANTHER" id="PTHR32024">
    <property type="entry name" value="TRK SYSTEM POTASSIUM UPTAKE PROTEIN TRKG-RELATED"/>
    <property type="match status" value="1"/>
</dbReference>
<comment type="similarity">
    <text evidence="2">Belongs to the TrkH potassium transport family.</text>
</comment>
<feature type="transmembrane region" description="Helical" evidence="13">
    <location>
        <begin position="285"/>
        <end position="307"/>
    </location>
</feature>
<feature type="transmembrane region" description="Helical" evidence="13">
    <location>
        <begin position="469"/>
        <end position="490"/>
    </location>
</feature>
<dbReference type="InterPro" id="IPR004772">
    <property type="entry name" value="TrkH"/>
</dbReference>
<dbReference type="Pfam" id="PF02386">
    <property type="entry name" value="TrkH"/>
    <property type="match status" value="1"/>
</dbReference>
<dbReference type="GO" id="GO:0015379">
    <property type="term" value="F:potassium:chloride symporter activity"/>
    <property type="evidence" value="ECO:0007669"/>
    <property type="project" value="InterPro"/>
</dbReference>
<protein>
    <submittedName>
        <fullName evidence="14">TrkH family potassium uptake protein</fullName>
    </submittedName>
</protein>
<comment type="subcellular location">
    <subcellularLocation>
        <location evidence="1">Cell inner membrane</location>
        <topology evidence="1">Multi-pass membrane protein</topology>
    </subcellularLocation>
</comment>
<feature type="transmembrane region" description="Helical" evidence="13">
    <location>
        <begin position="344"/>
        <end position="366"/>
    </location>
</feature>
<keyword evidence="5" id="KW-0997">Cell inner membrane</keyword>
<keyword evidence="11 13" id="KW-0472">Membrane</keyword>
<feature type="transmembrane region" description="Helical" evidence="13">
    <location>
        <begin position="54"/>
        <end position="73"/>
    </location>
</feature>
<feature type="binding site" evidence="12">
    <location>
        <position position="126"/>
    </location>
    <ligand>
        <name>K(+)</name>
        <dbReference type="ChEBI" id="CHEBI:29103"/>
    </ligand>
</feature>
<keyword evidence="8 12" id="KW-0630">Potassium</keyword>
<keyword evidence="10" id="KW-0406">Ion transport</keyword>
<feature type="transmembrane region" description="Helical" evidence="13">
    <location>
        <begin position="254"/>
        <end position="273"/>
    </location>
</feature>
<name>A0A5C8GGA8_9BACT</name>
<sequence length="499" mass="55148">MNFNIFTARPKESDNKASHKLIAHMVGQLLLFEPLLLLACCGVSLWYGEEDWKAFLISLSACALVSVTLLIYGRNSSDTASRTEGYIVVAFSWVFYTLFGMMPYVVGGYIPSVADAFFETISGFTTTGATILNNIEQMPHGILFWRSLTQWIGGLGIVCFTIILLPGFGTSGQMLFSSEATGVTHDKIHPKTRIMARYIWTIYCIITALETVLLIAGGMGVFDALCHAFTTTSTGGFSTKQASVAYWNSPFMEYVISLFMLFSSVNFSLYFIAVKGHFRQVWHSVELRWFLASVGVLTIIITLTLIWQNGYGVEEAFRKAFFQMSSLHTSCGFATDDYNLWPPFTWMLILFAMLSGGCTGSTSGGIKSLRLAIIAICIKNQFRQILHPHAVLPVRAGKMFDNKVVTTVLAFFATYFVLIFVGCLLLMLLGVGFTEATGTVVSAMGNTGPGLGKFGPAYTWALLPDAGKWILSVLMIIGRLEIFGFLLIFYPPTWRGSWA</sequence>
<evidence type="ECO:0000256" key="13">
    <source>
        <dbReference type="SAM" id="Phobius"/>
    </source>
</evidence>
<evidence type="ECO:0000256" key="1">
    <source>
        <dbReference type="ARBA" id="ARBA00004429"/>
    </source>
</evidence>
<evidence type="ECO:0000256" key="11">
    <source>
        <dbReference type="ARBA" id="ARBA00023136"/>
    </source>
</evidence>